<evidence type="ECO:0000256" key="5">
    <source>
        <dbReference type="ARBA" id="ARBA00023136"/>
    </source>
</evidence>
<feature type="transmembrane region" description="Helical" evidence="6">
    <location>
        <begin position="212"/>
        <end position="236"/>
    </location>
</feature>
<feature type="transmembrane region" description="Helical" evidence="6">
    <location>
        <begin position="77"/>
        <end position="96"/>
    </location>
</feature>
<evidence type="ECO:0000256" key="1">
    <source>
        <dbReference type="ARBA" id="ARBA00004141"/>
    </source>
</evidence>
<organism evidence="8 9">
    <name type="scientific">Meganyctiphanes norvegica</name>
    <name type="common">Northern krill</name>
    <name type="synonym">Thysanopoda norvegica</name>
    <dbReference type="NCBI Taxonomy" id="48144"/>
    <lineage>
        <taxon>Eukaryota</taxon>
        <taxon>Metazoa</taxon>
        <taxon>Ecdysozoa</taxon>
        <taxon>Arthropoda</taxon>
        <taxon>Crustacea</taxon>
        <taxon>Multicrustacea</taxon>
        <taxon>Malacostraca</taxon>
        <taxon>Eumalacostraca</taxon>
        <taxon>Eucarida</taxon>
        <taxon>Euphausiacea</taxon>
        <taxon>Euphausiidae</taxon>
        <taxon>Meganyctiphanes</taxon>
    </lineage>
</organism>
<dbReference type="SUPFAM" id="SSF103473">
    <property type="entry name" value="MFS general substrate transporter"/>
    <property type="match status" value="1"/>
</dbReference>
<evidence type="ECO:0000259" key="7">
    <source>
        <dbReference type="PROSITE" id="PS50850"/>
    </source>
</evidence>
<gene>
    <name evidence="8" type="ORF">MNOR_LOCUS33275</name>
</gene>
<accession>A0AAV2S521</accession>
<dbReference type="InterPro" id="IPR011701">
    <property type="entry name" value="MFS"/>
</dbReference>
<evidence type="ECO:0000256" key="6">
    <source>
        <dbReference type="SAM" id="Phobius"/>
    </source>
</evidence>
<evidence type="ECO:0000256" key="4">
    <source>
        <dbReference type="ARBA" id="ARBA00022989"/>
    </source>
</evidence>
<feature type="transmembrane region" description="Helical" evidence="6">
    <location>
        <begin position="169"/>
        <end position="191"/>
    </location>
</feature>
<feature type="transmembrane region" description="Helical" evidence="6">
    <location>
        <begin position="141"/>
        <end position="163"/>
    </location>
</feature>
<comment type="subcellular location">
    <subcellularLocation>
        <location evidence="1">Membrane</location>
        <topology evidence="1">Multi-pass membrane protein</topology>
    </subcellularLocation>
</comment>
<dbReference type="PANTHER" id="PTHR23506">
    <property type="entry name" value="GH10249P"/>
    <property type="match status" value="1"/>
</dbReference>
<keyword evidence="2" id="KW-0813">Transport</keyword>
<dbReference type="EMBL" id="CAXKWB010047545">
    <property type="protein sequence ID" value="CAL4165543.1"/>
    <property type="molecule type" value="Genomic_DNA"/>
</dbReference>
<keyword evidence="3 6" id="KW-0812">Transmembrane</keyword>
<comment type="caution">
    <text evidence="8">The sequence shown here is derived from an EMBL/GenBank/DDBJ whole genome shotgun (WGS) entry which is preliminary data.</text>
</comment>
<evidence type="ECO:0000256" key="3">
    <source>
        <dbReference type="ARBA" id="ARBA00022692"/>
    </source>
</evidence>
<dbReference type="InterPro" id="IPR050930">
    <property type="entry name" value="MFS_Vesicular_Transporter"/>
</dbReference>
<dbReference type="Pfam" id="PF07690">
    <property type="entry name" value="MFS_1"/>
    <property type="match status" value="1"/>
</dbReference>
<feature type="transmembrane region" description="Helical" evidence="6">
    <location>
        <begin position="350"/>
        <end position="374"/>
    </location>
</feature>
<dbReference type="GO" id="GO:0022857">
    <property type="term" value="F:transmembrane transporter activity"/>
    <property type="evidence" value="ECO:0007669"/>
    <property type="project" value="InterPro"/>
</dbReference>
<feature type="transmembrane region" description="Helical" evidence="6">
    <location>
        <begin position="386"/>
        <end position="406"/>
    </location>
</feature>
<dbReference type="GO" id="GO:0016020">
    <property type="term" value="C:membrane"/>
    <property type="evidence" value="ECO:0007669"/>
    <property type="project" value="UniProtKB-SubCell"/>
</dbReference>
<keyword evidence="5 6" id="KW-0472">Membrane</keyword>
<name>A0AAV2S521_MEGNR</name>
<dbReference type="InterPro" id="IPR020846">
    <property type="entry name" value="MFS_dom"/>
</dbReference>
<feature type="transmembrane region" description="Helical" evidence="6">
    <location>
        <begin position="102"/>
        <end position="129"/>
    </location>
</feature>
<protein>
    <recommendedName>
        <fullName evidence="7">Major facilitator superfamily (MFS) profile domain-containing protein</fullName>
    </recommendedName>
</protein>
<evidence type="ECO:0000256" key="2">
    <source>
        <dbReference type="ARBA" id="ARBA00022448"/>
    </source>
</evidence>
<feature type="transmembrane region" description="Helical" evidence="6">
    <location>
        <begin position="47"/>
        <end position="65"/>
    </location>
</feature>
<dbReference type="PROSITE" id="PS50850">
    <property type="entry name" value="MFS"/>
    <property type="match status" value="1"/>
</dbReference>
<keyword evidence="4 6" id="KW-1133">Transmembrane helix</keyword>
<proteinExistence type="predicted"/>
<feature type="transmembrane region" description="Helical" evidence="6">
    <location>
        <begin position="288"/>
        <end position="306"/>
    </location>
</feature>
<dbReference type="AlphaFoldDB" id="A0AAV2S521"/>
<reference evidence="8 9" key="1">
    <citation type="submission" date="2024-05" db="EMBL/GenBank/DDBJ databases">
        <authorList>
            <person name="Wallberg A."/>
        </authorList>
    </citation>
    <scope>NUCLEOTIDE SEQUENCE [LARGE SCALE GENOMIC DNA]</scope>
</reference>
<sequence>MAKYTARQWLTLVVFVLANISCASVSSLLAPFYPSEAEAKGVPPTTYGFIFGVYYLIMFILSPVYGKYTNEIGLKNMFSIGLYVSALSCLAFAFMIYINNTMAFICASFALRMSTAAGNAAFTCASFTLTAKEFPENVSSVLGLIGSAWGLGSIIGPMIGGALYEVGGFLLPFLINGSFLLLTAIVSTCLLPKHGKEDIDKDKDEERPSVYSLFKVPETGTFLSPLISGAFSIGYLQTSLAVHLRQFNLSPLEIGGMFMIEGACYSLSCPLWGLIADKVIPPILTMQLGTVLMLISFLLVGPVPFLPIAPSIPLVICGLCLFGVGFGGGFVVSFNGVLQGAKSYGLPDNLALNGLVSGIFTSTFSLGCFVGPSLGGFLLDNLGFRWGSIVPAVFHLIVIGIAWFYMCFQYKRKGYFVNK</sequence>
<feature type="domain" description="Major facilitator superfamily (MFS) profile" evidence="7">
    <location>
        <begin position="10"/>
        <end position="412"/>
    </location>
</feature>
<feature type="transmembrane region" description="Helical" evidence="6">
    <location>
        <begin position="256"/>
        <end position="276"/>
    </location>
</feature>
<evidence type="ECO:0000313" key="9">
    <source>
        <dbReference type="Proteomes" id="UP001497623"/>
    </source>
</evidence>
<dbReference type="PANTHER" id="PTHR23506:SF26">
    <property type="entry name" value="MFS-TYPE TRANSPORTER SLC18B1"/>
    <property type="match status" value="1"/>
</dbReference>
<dbReference type="Proteomes" id="UP001497623">
    <property type="component" value="Unassembled WGS sequence"/>
</dbReference>
<dbReference type="InterPro" id="IPR036259">
    <property type="entry name" value="MFS_trans_sf"/>
</dbReference>
<dbReference type="Gene3D" id="1.20.1250.20">
    <property type="entry name" value="MFS general substrate transporter like domains"/>
    <property type="match status" value="2"/>
</dbReference>
<evidence type="ECO:0000313" key="8">
    <source>
        <dbReference type="EMBL" id="CAL4165543.1"/>
    </source>
</evidence>
<keyword evidence="9" id="KW-1185">Reference proteome</keyword>
<feature type="transmembrane region" description="Helical" evidence="6">
    <location>
        <begin position="312"/>
        <end position="338"/>
    </location>
</feature>